<sequence>MLKRISNKHKGMKETTLLRLFLAFGISRVLFVAPPPPFMKLTKAEKSKLDIIIRKGIKCAVGLPPKTSTAKILSMGVSSTIDELIQAVNASQQQWLLSSKAGRRILERLGY</sequence>
<evidence type="ECO:0000313" key="1">
    <source>
        <dbReference type="EMBL" id="KAH9379525.1"/>
    </source>
</evidence>
<dbReference type="Proteomes" id="UP000821853">
    <property type="component" value="Chromosome 8"/>
</dbReference>
<accession>A0A9J6GVQ1</accession>
<dbReference type="EMBL" id="JABSTR010000010">
    <property type="protein sequence ID" value="KAH9379525.1"/>
    <property type="molecule type" value="Genomic_DNA"/>
</dbReference>
<reference evidence="1 2" key="1">
    <citation type="journal article" date="2020" name="Cell">
        <title>Large-Scale Comparative Analyses of Tick Genomes Elucidate Their Genetic Diversity and Vector Capacities.</title>
        <authorList>
            <consortium name="Tick Genome and Microbiome Consortium (TIGMIC)"/>
            <person name="Jia N."/>
            <person name="Wang J."/>
            <person name="Shi W."/>
            <person name="Du L."/>
            <person name="Sun Y."/>
            <person name="Zhan W."/>
            <person name="Jiang J.F."/>
            <person name="Wang Q."/>
            <person name="Zhang B."/>
            <person name="Ji P."/>
            <person name="Bell-Sakyi L."/>
            <person name="Cui X.M."/>
            <person name="Yuan T.T."/>
            <person name="Jiang B.G."/>
            <person name="Yang W.F."/>
            <person name="Lam T.T."/>
            <person name="Chang Q.C."/>
            <person name="Ding S.J."/>
            <person name="Wang X.J."/>
            <person name="Zhu J.G."/>
            <person name="Ruan X.D."/>
            <person name="Zhao L."/>
            <person name="Wei J.T."/>
            <person name="Ye R.Z."/>
            <person name="Que T.C."/>
            <person name="Du C.H."/>
            <person name="Zhou Y.H."/>
            <person name="Cheng J.X."/>
            <person name="Dai P.F."/>
            <person name="Guo W.B."/>
            <person name="Han X.H."/>
            <person name="Huang E.J."/>
            <person name="Li L.F."/>
            <person name="Wei W."/>
            <person name="Gao Y.C."/>
            <person name="Liu J.Z."/>
            <person name="Shao H.Z."/>
            <person name="Wang X."/>
            <person name="Wang C.C."/>
            <person name="Yang T.C."/>
            <person name="Huo Q.B."/>
            <person name="Li W."/>
            <person name="Chen H.Y."/>
            <person name="Chen S.E."/>
            <person name="Zhou L.G."/>
            <person name="Ni X.B."/>
            <person name="Tian J.H."/>
            <person name="Sheng Y."/>
            <person name="Liu T."/>
            <person name="Pan Y.S."/>
            <person name="Xia L.Y."/>
            <person name="Li J."/>
            <person name="Zhao F."/>
            <person name="Cao W.C."/>
        </authorList>
    </citation>
    <scope>NUCLEOTIDE SEQUENCE [LARGE SCALE GENOMIC DNA]</scope>
    <source>
        <strain evidence="1">HaeL-2018</strain>
    </source>
</reference>
<name>A0A9J6GVQ1_HAELO</name>
<keyword evidence="2" id="KW-1185">Reference proteome</keyword>
<protein>
    <submittedName>
        <fullName evidence="1">Uncharacterized protein</fullName>
    </submittedName>
</protein>
<comment type="caution">
    <text evidence="1">The sequence shown here is derived from an EMBL/GenBank/DDBJ whole genome shotgun (WGS) entry which is preliminary data.</text>
</comment>
<gene>
    <name evidence="1" type="ORF">HPB48_005755</name>
</gene>
<dbReference type="VEuPathDB" id="VectorBase:HLOH_042412"/>
<evidence type="ECO:0000313" key="2">
    <source>
        <dbReference type="Proteomes" id="UP000821853"/>
    </source>
</evidence>
<dbReference type="OrthoDB" id="6513536at2759"/>
<organism evidence="1 2">
    <name type="scientific">Haemaphysalis longicornis</name>
    <name type="common">Bush tick</name>
    <dbReference type="NCBI Taxonomy" id="44386"/>
    <lineage>
        <taxon>Eukaryota</taxon>
        <taxon>Metazoa</taxon>
        <taxon>Ecdysozoa</taxon>
        <taxon>Arthropoda</taxon>
        <taxon>Chelicerata</taxon>
        <taxon>Arachnida</taxon>
        <taxon>Acari</taxon>
        <taxon>Parasitiformes</taxon>
        <taxon>Ixodida</taxon>
        <taxon>Ixodoidea</taxon>
        <taxon>Ixodidae</taxon>
        <taxon>Haemaphysalinae</taxon>
        <taxon>Haemaphysalis</taxon>
    </lineage>
</organism>
<proteinExistence type="predicted"/>
<dbReference type="AlphaFoldDB" id="A0A9J6GVQ1"/>